<evidence type="ECO:0008006" key="3">
    <source>
        <dbReference type="Google" id="ProtNLM"/>
    </source>
</evidence>
<name>A0A1F4PP64_UNCK3</name>
<dbReference type="EMBL" id="METE01000003">
    <property type="protein sequence ID" value="OGB85477.1"/>
    <property type="molecule type" value="Genomic_DNA"/>
</dbReference>
<dbReference type="AlphaFoldDB" id="A0A1F4PP64"/>
<organism evidence="1 2">
    <name type="scientific">candidate division Kazan bacterium RIFCSPLOWO2_01_FULL_48_13</name>
    <dbReference type="NCBI Taxonomy" id="1798539"/>
    <lineage>
        <taxon>Bacteria</taxon>
        <taxon>Bacteria division Kazan-3B-28</taxon>
    </lineage>
</organism>
<protein>
    <recommendedName>
        <fullName evidence="3">Phytoene synthase</fullName>
    </recommendedName>
</protein>
<accession>A0A1F4PP64</accession>
<reference evidence="1 2" key="1">
    <citation type="journal article" date="2016" name="Nat. Commun.">
        <title>Thousands of microbial genomes shed light on interconnected biogeochemical processes in an aquifer system.</title>
        <authorList>
            <person name="Anantharaman K."/>
            <person name="Brown C.T."/>
            <person name="Hug L.A."/>
            <person name="Sharon I."/>
            <person name="Castelle C.J."/>
            <person name="Probst A.J."/>
            <person name="Thomas B.C."/>
            <person name="Singh A."/>
            <person name="Wilkins M.J."/>
            <person name="Karaoz U."/>
            <person name="Brodie E.L."/>
            <person name="Williams K.H."/>
            <person name="Hubbard S.S."/>
            <person name="Banfield J.F."/>
        </authorList>
    </citation>
    <scope>NUCLEOTIDE SEQUENCE [LARGE SCALE GENOMIC DNA]</scope>
</reference>
<evidence type="ECO:0000313" key="1">
    <source>
        <dbReference type="EMBL" id="OGB85477.1"/>
    </source>
</evidence>
<dbReference type="InterPro" id="IPR008949">
    <property type="entry name" value="Isoprenoid_synthase_dom_sf"/>
</dbReference>
<dbReference type="Proteomes" id="UP000179010">
    <property type="component" value="Unassembled WGS sequence"/>
</dbReference>
<comment type="caution">
    <text evidence="1">The sequence shown here is derived from an EMBL/GenBank/DDBJ whole genome shotgun (WGS) entry which is preliminary data.</text>
</comment>
<gene>
    <name evidence="1" type="ORF">A2994_01420</name>
</gene>
<evidence type="ECO:0000313" key="2">
    <source>
        <dbReference type="Proteomes" id="UP000179010"/>
    </source>
</evidence>
<sequence length="300" mass="33680">MTEGFRPNQENLSDVPGEPITGAVFELDQELRQSVSAERVLEMDRYGRTATYDRISHYLTGDVREAFLLVNYVPAIVDDEIDRDGNIRRLDDAKAILSRSFGEADPALLEGWEEGVFDLGRVLSKLNQDGFGQAEKVFAEVINYWDIEIQNLRRMGKTLGAAALDDLNLQIGRSVGLQFLYLLTPQLDENSRELVASSYGFAIKLADNLSDLDEDIRQGYINISREDADRYNLDPSALGGEGVRAYMKSEWARVKQCYQASDEILKNALGQNPACREGLILFKDVAHSWLKQASEICAED</sequence>
<proteinExistence type="predicted"/>
<dbReference type="Gene3D" id="1.10.600.10">
    <property type="entry name" value="Farnesyl Diphosphate Synthase"/>
    <property type="match status" value="1"/>
</dbReference>